<name>A0A7K0DZY3_9NOCA</name>
<evidence type="ECO:0000256" key="9">
    <source>
        <dbReference type="ARBA" id="ARBA00023303"/>
    </source>
</evidence>
<dbReference type="SUPFAM" id="SSF81330">
    <property type="entry name" value="Gated mechanosensitive channel"/>
    <property type="match status" value="1"/>
</dbReference>
<comment type="similarity">
    <text evidence="2">Belongs to the MscL family.</text>
</comment>
<feature type="transmembrane region" description="Helical" evidence="10">
    <location>
        <begin position="7"/>
        <end position="26"/>
    </location>
</feature>
<keyword evidence="8 10" id="KW-0472">Membrane</keyword>
<evidence type="ECO:0000313" key="11">
    <source>
        <dbReference type="EMBL" id="MQY30832.1"/>
    </source>
</evidence>
<dbReference type="InterPro" id="IPR001185">
    <property type="entry name" value="MS_channel"/>
</dbReference>
<keyword evidence="6 10" id="KW-1133">Transmembrane helix</keyword>
<keyword evidence="7" id="KW-0406">Ion transport</keyword>
<dbReference type="EMBL" id="WEGI01000015">
    <property type="protein sequence ID" value="MQY30832.1"/>
    <property type="molecule type" value="Genomic_DNA"/>
</dbReference>
<evidence type="ECO:0000256" key="5">
    <source>
        <dbReference type="ARBA" id="ARBA00022692"/>
    </source>
</evidence>
<organism evidence="11 12">
    <name type="scientific">Nocardia aurantia</name>
    <dbReference type="NCBI Taxonomy" id="2585199"/>
    <lineage>
        <taxon>Bacteria</taxon>
        <taxon>Bacillati</taxon>
        <taxon>Actinomycetota</taxon>
        <taxon>Actinomycetes</taxon>
        <taxon>Mycobacteriales</taxon>
        <taxon>Nocardiaceae</taxon>
        <taxon>Nocardia</taxon>
    </lineage>
</organism>
<keyword evidence="4" id="KW-1003">Cell membrane</keyword>
<dbReference type="Pfam" id="PF01741">
    <property type="entry name" value="MscL"/>
    <property type="match status" value="1"/>
</dbReference>
<keyword evidence="9" id="KW-0407">Ion channel</keyword>
<gene>
    <name evidence="11" type="primary">mscL_2</name>
    <name evidence="11" type="ORF">NRB56_64360</name>
</gene>
<keyword evidence="3" id="KW-0813">Transport</keyword>
<dbReference type="Proteomes" id="UP000431401">
    <property type="component" value="Unassembled WGS sequence"/>
</dbReference>
<evidence type="ECO:0000256" key="4">
    <source>
        <dbReference type="ARBA" id="ARBA00022475"/>
    </source>
</evidence>
<evidence type="ECO:0000256" key="1">
    <source>
        <dbReference type="ARBA" id="ARBA00004651"/>
    </source>
</evidence>
<dbReference type="GO" id="GO:0005886">
    <property type="term" value="C:plasma membrane"/>
    <property type="evidence" value="ECO:0007669"/>
    <property type="project" value="UniProtKB-SubCell"/>
</dbReference>
<dbReference type="InterPro" id="IPR036019">
    <property type="entry name" value="MscL_channel"/>
</dbReference>
<reference evidence="11 12" key="1">
    <citation type="submission" date="2019-10" db="EMBL/GenBank/DDBJ databases">
        <title>Nocardia macrotermitis sp. nov. and Nocardia aurantia sp. nov., isolated from the gut of fungus growing-termite Macrotermes natalensis.</title>
        <authorList>
            <person name="Benndorf R."/>
            <person name="Schwitalla J."/>
            <person name="Martin K."/>
            <person name="De Beer W."/>
            <person name="Kaster A.-K."/>
            <person name="Vollmers J."/>
            <person name="Poulsen M."/>
            <person name="Beemelmanns C."/>
        </authorList>
    </citation>
    <scope>NUCLEOTIDE SEQUENCE [LARGE SCALE GENOMIC DNA]</scope>
    <source>
        <strain evidence="11 12">RB56</strain>
    </source>
</reference>
<protein>
    <submittedName>
        <fullName evidence="11">Large-conductance mechanosensitive channel</fullName>
    </submittedName>
</protein>
<comment type="subcellular location">
    <subcellularLocation>
        <location evidence="1">Cell membrane</location>
        <topology evidence="1">Multi-pass membrane protein</topology>
    </subcellularLocation>
</comment>
<dbReference type="NCBIfam" id="TIGR00220">
    <property type="entry name" value="mscL"/>
    <property type="match status" value="1"/>
</dbReference>
<sequence>MKGFRTFLLRGNVVDLAVGIVVGAAFTSVVNGFVRAFLTPLVGLAVGASGDFSDQGFKVGKVEFPVGAFLTAIVTFILVALFVYYLVVLPVNALTSRFSPKNEVTTPKRDCPECLSSVPTEAKRCAFCTSELVPV</sequence>
<evidence type="ECO:0000256" key="8">
    <source>
        <dbReference type="ARBA" id="ARBA00023136"/>
    </source>
</evidence>
<dbReference type="RefSeq" id="WP_153348087.1">
    <property type="nucleotide sequence ID" value="NZ_WEGI01000015.1"/>
</dbReference>
<evidence type="ECO:0000313" key="12">
    <source>
        <dbReference type="Proteomes" id="UP000431401"/>
    </source>
</evidence>
<evidence type="ECO:0000256" key="3">
    <source>
        <dbReference type="ARBA" id="ARBA00022448"/>
    </source>
</evidence>
<dbReference type="GO" id="GO:0008381">
    <property type="term" value="F:mechanosensitive monoatomic ion channel activity"/>
    <property type="evidence" value="ECO:0007669"/>
    <property type="project" value="InterPro"/>
</dbReference>
<dbReference type="PANTHER" id="PTHR30266">
    <property type="entry name" value="MECHANOSENSITIVE CHANNEL MSCL"/>
    <property type="match status" value="1"/>
</dbReference>
<dbReference type="InterPro" id="IPR037673">
    <property type="entry name" value="MSC/AndL"/>
</dbReference>
<feature type="transmembrane region" description="Helical" evidence="10">
    <location>
        <begin position="64"/>
        <end position="87"/>
    </location>
</feature>
<proteinExistence type="inferred from homology"/>
<dbReference type="PRINTS" id="PR01264">
    <property type="entry name" value="MECHCHANNEL"/>
</dbReference>
<dbReference type="AlphaFoldDB" id="A0A7K0DZY3"/>
<dbReference type="PROSITE" id="PS01327">
    <property type="entry name" value="MSCL"/>
    <property type="match status" value="1"/>
</dbReference>
<dbReference type="Gene3D" id="1.10.1200.120">
    <property type="entry name" value="Large-conductance mechanosensitive channel, MscL, domain 1"/>
    <property type="match status" value="1"/>
</dbReference>
<keyword evidence="5 10" id="KW-0812">Transmembrane</keyword>
<evidence type="ECO:0000256" key="2">
    <source>
        <dbReference type="ARBA" id="ARBA00007254"/>
    </source>
</evidence>
<dbReference type="OrthoDB" id="9810350at2"/>
<evidence type="ECO:0000256" key="10">
    <source>
        <dbReference type="SAM" id="Phobius"/>
    </source>
</evidence>
<accession>A0A7K0DZY3</accession>
<dbReference type="PANTHER" id="PTHR30266:SF2">
    <property type="entry name" value="LARGE-CONDUCTANCE MECHANOSENSITIVE CHANNEL"/>
    <property type="match status" value="1"/>
</dbReference>
<comment type="caution">
    <text evidence="11">The sequence shown here is derived from an EMBL/GenBank/DDBJ whole genome shotgun (WGS) entry which is preliminary data.</text>
</comment>
<keyword evidence="12" id="KW-1185">Reference proteome</keyword>
<evidence type="ECO:0000256" key="6">
    <source>
        <dbReference type="ARBA" id="ARBA00022989"/>
    </source>
</evidence>
<dbReference type="InterPro" id="IPR019823">
    <property type="entry name" value="Mechanosensitive_channel_CS"/>
</dbReference>
<evidence type="ECO:0000256" key="7">
    <source>
        <dbReference type="ARBA" id="ARBA00023065"/>
    </source>
</evidence>